<dbReference type="Gene3D" id="3.40.390.10">
    <property type="entry name" value="Collagenase (Catalytic Domain)"/>
    <property type="match status" value="1"/>
</dbReference>
<dbReference type="Pfam" id="PF01431">
    <property type="entry name" value="Peptidase_M13"/>
    <property type="match status" value="1"/>
</dbReference>
<dbReference type="InterPro" id="IPR000718">
    <property type="entry name" value="Peptidase_M13"/>
</dbReference>
<evidence type="ECO:0000256" key="6">
    <source>
        <dbReference type="ARBA" id="ARBA00022833"/>
    </source>
</evidence>
<sequence>MHVLGGAPVSAGTQADIKDNLYMHVNYQWLQNAVIPDDKPDTGSFQELDEEVEKRLINDFNDYHAGKFTAPNDMFTEAMKLHTMVLDVDQRNHDGIRPLLPVINRIKRLRNLDDLRLQLSDWIKSALPLPFIVDIEPDWKNTAKNAVFMYAPSLILPDKTYYAKADSAKLLQSWATMSKQLLMHAGYLENVAQKMVDQALAFDKALVPYVMTSEELADMTKQYNAKTLSEVSAYSNAFDLSKMICELVDDEPDKVIITQPNYFAALDKLVNADTFTNLKSWLLIKTVNTYAPYLSETIRKTADMFHRTVSGIKASLTLDRFAYTVLDDEFKYVIGDFYGRKYFGEKAKANATAMIQEMIGVYKKRLENNTWLGAQTRAKAILKLNKIAIKVGFPEKIKPVYQKLHVTTKRDGGTLLSNYIAIKQVMLADNFEQFHKAVDRSEWDMPPQLVNACYDPSRNDITFPAAILEKPFYDLSQSHSQNFGGIGCVMGHEISHAFDNNGSHFDEYGNMVNWWTDEDAAYFKKLTQKMIDEFDGIPFAGSKVDGKLVVSENIADNGGMSCSLEALKQYDDIDLKAFFINWATIWRMKASTQYKLMLLATDVHAPEELRGNVVPQNFTEFYDAFGIHAGDGMWLDPTKRVQIW</sequence>
<dbReference type="Pfam" id="PF05649">
    <property type="entry name" value="Peptidase_M13_N"/>
    <property type="match status" value="1"/>
</dbReference>
<keyword evidence="5" id="KW-0378">Hydrolase</keyword>
<organism evidence="10 11">
    <name type="scientific">Candidatus Paralactobacillus gallistercoris</name>
    <dbReference type="NCBI Taxonomy" id="2838724"/>
    <lineage>
        <taxon>Bacteria</taxon>
        <taxon>Bacillati</taxon>
        <taxon>Bacillota</taxon>
        <taxon>Bacilli</taxon>
        <taxon>Lactobacillales</taxon>
        <taxon>Lactobacillaceae</taxon>
        <taxon>Lactobacillus</taxon>
    </lineage>
</organism>
<dbReference type="GO" id="GO:0016485">
    <property type="term" value="P:protein processing"/>
    <property type="evidence" value="ECO:0007669"/>
    <property type="project" value="TreeGrafter"/>
</dbReference>
<evidence type="ECO:0000256" key="3">
    <source>
        <dbReference type="ARBA" id="ARBA00022670"/>
    </source>
</evidence>
<evidence type="ECO:0000256" key="7">
    <source>
        <dbReference type="ARBA" id="ARBA00023049"/>
    </source>
</evidence>
<accession>A0A948TIA0</accession>
<dbReference type="SUPFAM" id="SSF55486">
    <property type="entry name" value="Metalloproteases ('zincins'), catalytic domain"/>
    <property type="match status" value="1"/>
</dbReference>
<dbReference type="EMBL" id="JAHLFS010000004">
    <property type="protein sequence ID" value="MBU3851124.1"/>
    <property type="molecule type" value="Genomic_DNA"/>
</dbReference>
<dbReference type="InterPro" id="IPR008753">
    <property type="entry name" value="Peptidase_M13_N"/>
</dbReference>
<gene>
    <name evidence="10" type="ORF">H9901_00205</name>
</gene>
<keyword evidence="7" id="KW-0482">Metalloprotease</keyword>
<dbReference type="InterPro" id="IPR018497">
    <property type="entry name" value="Peptidase_M13_C"/>
</dbReference>
<dbReference type="GO" id="GO:0005886">
    <property type="term" value="C:plasma membrane"/>
    <property type="evidence" value="ECO:0007669"/>
    <property type="project" value="TreeGrafter"/>
</dbReference>
<name>A0A948TIA0_9LACO</name>
<dbReference type="PRINTS" id="PR00786">
    <property type="entry name" value="NEPRILYSIN"/>
</dbReference>
<evidence type="ECO:0000259" key="9">
    <source>
        <dbReference type="Pfam" id="PF05649"/>
    </source>
</evidence>
<dbReference type="PROSITE" id="PS51885">
    <property type="entry name" value="NEPRILYSIN"/>
    <property type="match status" value="1"/>
</dbReference>
<dbReference type="GO" id="GO:0004222">
    <property type="term" value="F:metalloendopeptidase activity"/>
    <property type="evidence" value="ECO:0007669"/>
    <property type="project" value="InterPro"/>
</dbReference>
<dbReference type="Gene3D" id="1.10.1380.10">
    <property type="entry name" value="Neutral endopeptidase , domain2"/>
    <property type="match status" value="1"/>
</dbReference>
<dbReference type="Proteomes" id="UP000777303">
    <property type="component" value="Unassembled WGS sequence"/>
</dbReference>
<keyword evidence="6" id="KW-0862">Zinc</keyword>
<evidence type="ECO:0000256" key="2">
    <source>
        <dbReference type="ARBA" id="ARBA00007357"/>
    </source>
</evidence>
<feature type="domain" description="Peptidase M13 N-terminal" evidence="9">
    <location>
        <begin position="18"/>
        <end position="394"/>
    </location>
</feature>
<protein>
    <submittedName>
        <fullName evidence="10">M13 family metallopeptidase</fullName>
    </submittedName>
</protein>
<dbReference type="InterPro" id="IPR042089">
    <property type="entry name" value="Peptidase_M13_dom_2"/>
</dbReference>
<keyword evidence="4" id="KW-0479">Metal-binding</keyword>
<evidence type="ECO:0000313" key="11">
    <source>
        <dbReference type="Proteomes" id="UP000777303"/>
    </source>
</evidence>
<feature type="domain" description="Peptidase M13 C-terminal" evidence="8">
    <location>
        <begin position="451"/>
        <end position="641"/>
    </location>
</feature>
<comment type="cofactor">
    <cofactor evidence="1">
        <name>Zn(2+)</name>
        <dbReference type="ChEBI" id="CHEBI:29105"/>
    </cofactor>
</comment>
<dbReference type="AlphaFoldDB" id="A0A948TIA0"/>
<reference evidence="10" key="1">
    <citation type="journal article" date="2021" name="PeerJ">
        <title>Extensive microbial diversity within the chicken gut microbiome revealed by metagenomics and culture.</title>
        <authorList>
            <person name="Gilroy R."/>
            <person name="Ravi A."/>
            <person name="Getino M."/>
            <person name="Pursley I."/>
            <person name="Horton D.L."/>
            <person name="Alikhan N.F."/>
            <person name="Baker D."/>
            <person name="Gharbi K."/>
            <person name="Hall N."/>
            <person name="Watson M."/>
            <person name="Adriaenssens E.M."/>
            <person name="Foster-Nyarko E."/>
            <person name="Jarju S."/>
            <person name="Secka A."/>
            <person name="Antonio M."/>
            <person name="Oren A."/>
            <person name="Chaudhuri R.R."/>
            <person name="La Ragione R."/>
            <person name="Hildebrand F."/>
            <person name="Pallen M.J."/>
        </authorList>
    </citation>
    <scope>NUCLEOTIDE SEQUENCE</scope>
    <source>
        <strain evidence="10">F6-6636</strain>
    </source>
</reference>
<evidence type="ECO:0000256" key="5">
    <source>
        <dbReference type="ARBA" id="ARBA00022801"/>
    </source>
</evidence>
<comment type="caution">
    <text evidence="10">The sequence shown here is derived from an EMBL/GenBank/DDBJ whole genome shotgun (WGS) entry which is preliminary data.</text>
</comment>
<evidence type="ECO:0000256" key="1">
    <source>
        <dbReference type="ARBA" id="ARBA00001947"/>
    </source>
</evidence>
<reference evidence="10" key="2">
    <citation type="submission" date="2021-04" db="EMBL/GenBank/DDBJ databases">
        <authorList>
            <person name="Gilroy R."/>
        </authorList>
    </citation>
    <scope>NUCLEOTIDE SEQUENCE</scope>
    <source>
        <strain evidence="10">F6-6636</strain>
    </source>
</reference>
<evidence type="ECO:0000256" key="4">
    <source>
        <dbReference type="ARBA" id="ARBA00022723"/>
    </source>
</evidence>
<evidence type="ECO:0000313" key="10">
    <source>
        <dbReference type="EMBL" id="MBU3851124.1"/>
    </source>
</evidence>
<keyword evidence="3" id="KW-0645">Protease</keyword>
<proteinExistence type="inferred from homology"/>
<comment type="similarity">
    <text evidence="2">Belongs to the peptidase M13 family.</text>
</comment>
<dbReference type="GO" id="GO:0046872">
    <property type="term" value="F:metal ion binding"/>
    <property type="evidence" value="ECO:0007669"/>
    <property type="project" value="UniProtKB-KW"/>
</dbReference>
<dbReference type="CDD" id="cd08662">
    <property type="entry name" value="M13"/>
    <property type="match status" value="1"/>
</dbReference>
<evidence type="ECO:0000259" key="8">
    <source>
        <dbReference type="Pfam" id="PF01431"/>
    </source>
</evidence>
<dbReference type="PANTHER" id="PTHR11733:SF167">
    <property type="entry name" value="FI17812P1-RELATED"/>
    <property type="match status" value="1"/>
</dbReference>
<dbReference type="PANTHER" id="PTHR11733">
    <property type="entry name" value="ZINC METALLOPROTEASE FAMILY M13 NEPRILYSIN-RELATED"/>
    <property type="match status" value="1"/>
</dbReference>
<dbReference type="InterPro" id="IPR024079">
    <property type="entry name" value="MetalloPept_cat_dom_sf"/>
</dbReference>